<evidence type="ECO:0000313" key="9">
    <source>
        <dbReference type="Proteomes" id="UP001066276"/>
    </source>
</evidence>
<evidence type="ECO:0000256" key="1">
    <source>
        <dbReference type="ARBA" id="ARBA00007387"/>
    </source>
</evidence>
<dbReference type="PANTHER" id="PTHR12265:SF30">
    <property type="entry name" value="TRANSMEMBRANE PROTEIN 53"/>
    <property type="match status" value="1"/>
</dbReference>
<evidence type="ECO:0008006" key="10">
    <source>
        <dbReference type="Google" id="ProtNLM"/>
    </source>
</evidence>
<evidence type="ECO:0000313" key="8">
    <source>
        <dbReference type="EMBL" id="KAJ1169605.1"/>
    </source>
</evidence>
<keyword evidence="2 7" id="KW-0812">Transmembrane</keyword>
<feature type="transmembrane region" description="Helical" evidence="7">
    <location>
        <begin position="166"/>
        <end position="186"/>
    </location>
</feature>
<keyword evidence="3 7" id="KW-1133">Transmembrane helix</keyword>
<dbReference type="GO" id="GO:0005640">
    <property type="term" value="C:nuclear outer membrane"/>
    <property type="evidence" value="ECO:0007669"/>
    <property type="project" value="UniProtKB-SubCell"/>
</dbReference>
<keyword evidence="9" id="KW-1185">Reference proteome</keyword>
<gene>
    <name evidence="8" type="ORF">NDU88_001496</name>
</gene>
<evidence type="ECO:0000256" key="7">
    <source>
        <dbReference type="SAM" id="Phobius"/>
    </source>
</evidence>
<protein>
    <recommendedName>
        <fullName evidence="10">Transmembrane protein 53</fullName>
    </recommendedName>
</protein>
<dbReference type="Gene3D" id="3.40.50.1820">
    <property type="entry name" value="alpha/beta hydrolase"/>
    <property type="match status" value="1"/>
</dbReference>
<accession>A0AAV7T062</accession>
<evidence type="ECO:0000256" key="6">
    <source>
        <dbReference type="ARBA" id="ARBA00034303"/>
    </source>
</evidence>
<dbReference type="SUPFAM" id="SSF53474">
    <property type="entry name" value="alpha/beta-Hydrolases"/>
    <property type="match status" value="1"/>
</dbReference>
<evidence type="ECO:0000256" key="3">
    <source>
        <dbReference type="ARBA" id="ARBA00022989"/>
    </source>
</evidence>
<reference evidence="8" key="1">
    <citation type="journal article" date="2022" name="bioRxiv">
        <title>Sequencing and chromosome-scale assembly of the giantPleurodeles waltlgenome.</title>
        <authorList>
            <person name="Brown T."/>
            <person name="Elewa A."/>
            <person name="Iarovenko S."/>
            <person name="Subramanian E."/>
            <person name="Araus A.J."/>
            <person name="Petzold A."/>
            <person name="Susuki M."/>
            <person name="Suzuki K.-i.T."/>
            <person name="Hayashi T."/>
            <person name="Toyoda A."/>
            <person name="Oliveira C."/>
            <person name="Osipova E."/>
            <person name="Leigh N.D."/>
            <person name="Simon A."/>
            <person name="Yun M.H."/>
        </authorList>
    </citation>
    <scope>NUCLEOTIDE SEQUENCE</scope>
    <source>
        <strain evidence="8">20211129_DDA</strain>
        <tissue evidence="8">Liver</tissue>
    </source>
</reference>
<dbReference type="Proteomes" id="UP001066276">
    <property type="component" value="Chromosome 4_1"/>
</dbReference>
<comment type="subcellular location">
    <subcellularLocation>
        <location evidence="6">Nucleus outer membrane</location>
        <topology evidence="6">Single-pass membrane protein</topology>
    </subcellularLocation>
</comment>
<proteinExistence type="inferred from homology"/>
<organism evidence="8 9">
    <name type="scientific">Pleurodeles waltl</name>
    <name type="common">Iberian ribbed newt</name>
    <dbReference type="NCBI Taxonomy" id="8319"/>
    <lineage>
        <taxon>Eukaryota</taxon>
        <taxon>Metazoa</taxon>
        <taxon>Chordata</taxon>
        <taxon>Craniata</taxon>
        <taxon>Vertebrata</taxon>
        <taxon>Euteleostomi</taxon>
        <taxon>Amphibia</taxon>
        <taxon>Batrachia</taxon>
        <taxon>Caudata</taxon>
        <taxon>Salamandroidea</taxon>
        <taxon>Salamandridae</taxon>
        <taxon>Pleurodelinae</taxon>
        <taxon>Pleurodeles</taxon>
    </lineage>
</organism>
<dbReference type="InterPro" id="IPR029058">
    <property type="entry name" value="AB_hydrolase_fold"/>
</dbReference>
<dbReference type="Pfam" id="PF05705">
    <property type="entry name" value="DUF829"/>
    <property type="match status" value="1"/>
</dbReference>
<sequence>MGDSDLDYTIVFPEPSAHADCRWEADREPVVILLGWGGCKDHYLAKYSNIYHNQGCIVIRYTAPWRMVFFSESFGLDTLREQAKKLLELLFDYEIEKSPILFHVFSNGGVMLYRYVVELVHSHRQISTLWVVGTIIDSGPGNRNVRGSVRALNAVLMGSTNMILRYLILAAFLIMVIVLRIILYPLTQFFHENHYDAMKKDPSRWPQLYLYSKADLIVAASDVETMMQRRQEQGILVDSVDFEESAHVSHFRDYPVRYTEVCSAFLKDCVMRSPGPPRKKQQLIF</sequence>
<keyword evidence="4 7" id="KW-0472">Membrane</keyword>
<dbReference type="PANTHER" id="PTHR12265">
    <property type="entry name" value="TRANSMEMBRANE PROTEIN 53"/>
    <property type="match status" value="1"/>
</dbReference>
<comment type="caution">
    <text evidence="8">The sequence shown here is derived from an EMBL/GenBank/DDBJ whole genome shotgun (WGS) entry which is preliminary data.</text>
</comment>
<dbReference type="AlphaFoldDB" id="A0AAV7T062"/>
<evidence type="ECO:0000256" key="2">
    <source>
        <dbReference type="ARBA" id="ARBA00022692"/>
    </source>
</evidence>
<dbReference type="EMBL" id="JANPWB010000007">
    <property type="protein sequence ID" value="KAJ1169605.1"/>
    <property type="molecule type" value="Genomic_DNA"/>
</dbReference>
<evidence type="ECO:0000256" key="4">
    <source>
        <dbReference type="ARBA" id="ARBA00023136"/>
    </source>
</evidence>
<comment type="similarity">
    <text evidence="1">Belongs to the TMEM53 family.</text>
</comment>
<keyword evidence="5" id="KW-0539">Nucleus</keyword>
<name>A0AAV7T062_PLEWA</name>
<evidence type="ECO:0000256" key="5">
    <source>
        <dbReference type="ARBA" id="ARBA00023242"/>
    </source>
</evidence>
<dbReference type="InterPro" id="IPR008547">
    <property type="entry name" value="DUF829_TMEM53"/>
</dbReference>